<accession>A0A6C0E9W3</accession>
<reference evidence="1" key="1">
    <citation type="journal article" date="2020" name="Nature">
        <title>Giant virus diversity and host interactions through global metagenomics.</title>
        <authorList>
            <person name="Schulz F."/>
            <person name="Roux S."/>
            <person name="Paez-Espino D."/>
            <person name="Jungbluth S."/>
            <person name="Walsh D.A."/>
            <person name="Denef V.J."/>
            <person name="McMahon K.D."/>
            <person name="Konstantinidis K.T."/>
            <person name="Eloe-Fadrosh E.A."/>
            <person name="Kyrpides N.C."/>
            <person name="Woyke T."/>
        </authorList>
    </citation>
    <scope>NUCLEOTIDE SEQUENCE</scope>
    <source>
        <strain evidence="1">GVMAG-M-3300023179-152</strain>
    </source>
</reference>
<dbReference type="AlphaFoldDB" id="A0A6C0E9W3"/>
<dbReference type="EMBL" id="MN739770">
    <property type="protein sequence ID" value="QHT25542.1"/>
    <property type="molecule type" value="Genomic_DNA"/>
</dbReference>
<name>A0A6C0E9W3_9ZZZZ</name>
<sequence>MSDYLENGWFKPVNPNFRRPYFANSYEYSMRRKIILRTEYFKIIEVIKNYVNKLREEPDEKTKQEQIKEGFYIYRCNLHEYHRELREQNIPYDEADDYFCLGFSDERDENV</sequence>
<evidence type="ECO:0000313" key="1">
    <source>
        <dbReference type="EMBL" id="QHT25542.1"/>
    </source>
</evidence>
<proteinExistence type="predicted"/>
<organism evidence="1">
    <name type="scientific">viral metagenome</name>
    <dbReference type="NCBI Taxonomy" id="1070528"/>
    <lineage>
        <taxon>unclassified sequences</taxon>
        <taxon>metagenomes</taxon>
        <taxon>organismal metagenomes</taxon>
    </lineage>
</organism>
<protein>
    <submittedName>
        <fullName evidence="1">Uncharacterized protein</fullName>
    </submittedName>
</protein>